<keyword evidence="1" id="KW-1133">Transmembrane helix</keyword>
<dbReference type="EMBL" id="CP033367">
    <property type="protein sequence ID" value="QKD05341.1"/>
    <property type="molecule type" value="Genomic_DNA"/>
</dbReference>
<dbReference type="InterPro" id="IPR019251">
    <property type="entry name" value="DUF2231_TM"/>
</dbReference>
<dbReference type="AlphaFoldDB" id="A0A6M7X1I5"/>
<gene>
    <name evidence="3" type="ORF">EB235_30820</name>
</gene>
<feature type="transmembrane region" description="Helical" evidence="1">
    <location>
        <begin position="87"/>
        <end position="106"/>
    </location>
</feature>
<dbReference type="SUPFAM" id="SSF103473">
    <property type="entry name" value="MFS general substrate transporter"/>
    <property type="match status" value="1"/>
</dbReference>
<sequence>MLKETSQPAPIVVERRPLHALLVPFPIVCFTGALLTDIAYWRTAEMMWADFSAWLLTFGLAFGVLAALAGLFDFFTNRLVRRYSRGWLHMLGNIAVLVLSVLNAFVHSRDAWTSVVPTGLTLSAVVVVLMIFTASIGGSLATTEVAGVTR</sequence>
<evidence type="ECO:0000256" key="1">
    <source>
        <dbReference type="SAM" id="Phobius"/>
    </source>
</evidence>
<evidence type="ECO:0000313" key="4">
    <source>
        <dbReference type="Proteomes" id="UP000503017"/>
    </source>
</evidence>
<dbReference type="Pfam" id="PF09990">
    <property type="entry name" value="DUF2231"/>
    <property type="match status" value="1"/>
</dbReference>
<feature type="domain" description="DUF2231" evidence="2">
    <location>
        <begin position="16"/>
        <end position="149"/>
    </location>
</feature>
<evidence type="ECO:0000313" key="3">
    <source>
        <dbReference type="EMBL" id="QKD05341.1"/>
    </source>
</evidence>
<feature type="transmembrane region" description="Helical" evidence="1">
    <location>
        <begin position="53"/>
        <end position="75"/>
    </location>
</feature>
<accession>A0A6M7X1I5</accession>
<evidence type="ECO:0000259" key="2">
    <source>
        <dbReference type="Pfam" id="PF09990"/>
    </source>
</evidence>
<dbReference type="InterPro" id="IPR016923">
    <property type="entry name" value="UCP029509"/>
</dbReference>
<dbReference type="RefSeq" id="WP_032925991.1">
    <property type="nucleotide sequence ID" value="NZ_CP033367.1"/>
</dbReference>
<dbReference type="InterPro" id="IPR036259">
    <property type="entry name" value="MFS_trans_sf"/>
</dbReference>
<keyword evidence="1" id="KW-0472">Membrane</keyword>
<protein>
    <submittedName>
        <fullName evidence="3">DUF2231 domain-containing protein</fullName>
    </submittedName>
</protein>
<dbReference type="PIRSF" id="PIRSF029509">
    <property type="entry name" value="UCP029509"/>
    <property type="match status" value="1"/>
</dbReference>
<organism evidence="3 4">
    <name type="scientific">Mesorhizobium loti R88b</name>
    <dbReference type="NCBI Taxonomy" id="935548"/>
    <lineage>
        <taxon>Bacteria</taxon>
        <taxon>Pseudomonadati</taxon>
        <taxon>Pseudomonadota</taxon>
        <taxon>Alphaproteobacteria</taxon>
        <taxon>Hyphomicrobiales</taxon>
        <taxon>Phyllobacteriaceae</taxon>
        <taxon>Mesorhizobium</taxon>
    </lineage>
</organism>
<feature type="transmembrane region" description="Helical" evidence="1">
    <location>
        <begin position="21"/>
        <end position="41"/>
    </location>
</feature>
<name>A0A6M7X1I5_RHILI</name>
<proteinExistence type="predicted"/>
<dbReference type="Proteomes" id="UP000503017">
    <property type="component" value="Chromosome"/>
</dbReference>
<keyword evidence="1" id="KW-0812">Transmembrane</keyword>
<feature type="transmembrane region" description="Helical" evidence="1">
    <location>
        <begin position="118"/>
        <end position="141"/>
    </location>
</feature>
<reference evidence="3 4" key="1">
    <citation type="submission" date="2018-10" db="EMBL/GenBank/DDBJ databases">
        <authorList>
            <person name="Perry B.J."/>
            <person name="Sullivan J.T."/>
            <person name="Murphy R.J.T."/>
            <person name="Ramsay J.P."/>
            <person name="Ronson C.W."/>
        </authorList>
    </citation>
    <scope>NUCLEOTIDE SEQUENCE [LARGE SCALE GENOMIC DNA]</scope>
    <source>
        <strain evidence="3 4">R88b</strain>
    </source>
</reference>